<dbReference type="PATRIC" id="fig|1263870.3.peg.2335"/>
<dbReference type="InterPro" id="IPR009057">
    <property type="entry name" value="Homeodomain-like_sf"/>
</dbReference>
<dbReference type="PRINTS" id="PR00032">
    <property type="entry name" value="HTHARAC"/>
</dbReference>
<dbReference type="SMART" id="SM00342">
    <property type="entry name" value="HTH_ARAC"/>
    <property type="match status" value="1"/>
</dbReference>
<keyword evidence="6" id="KW-1185">Reference proteome</keyword>
<dbReference type="InterPro" id="IPR020449">
    <property type="entry name" value="Tscrpt_reg_AraC-type_HTH"/>
</dbReference>
<keyword evidence="3" id="KW-0804">Transcription</keyword>
<organism evidence="5 6">
    <name type="scientific">Rhodopirellula sallentina SM41</name>
    <dbReference type="NCBI Taxonomy" id="1263870"/>
    <lineage>
        <taxon>Bacteria</taxon>
        <taxon>Pseudomonadati</taxon>
        <taxon>Planctomycetota</taxon>
        <taxon>Planctomycetia</taxon>
        <taxon>Pirellulales</taxon>
        <taxon>Pirellulaceae</taxon>
        <taxon>Rhodopirellula</taxon>
    </lineage>
</organism>
<gene>
    <name evidence="5" type="ORF">RSSM_02190</name>
</gene>
<accession>M5U4L3</accession>
<evidence type="ECO:0000256" key="3">
    <source>
        <dbReference type="ARBA" id="ARBA00023163"/>
    </source>
</evidence>
<sequence>MGTMQSVAHPPTQPTVSPRRTVNLFQPDPIAELLEKLYLPQWKAVEWTFPANWGVQVPENVVSMYVFQQGSGWFVPETPGAEPIRMMAGDHLITPWGTPHRMVHTLDCSAEPVAERVDDPTWHIPTGPESTAILYAQFSLNELKQNPLSIGLPKYVHLNHRADSSLRSCIPILDVLSTAKREAEHGWQLTVRKLAEIIFIKTLSVELTNGSEGTNGNGDKHLMHALTDATVGPVLKVLVESLGDPWTVPKMAKLAKVSKSAFSERFRNLVGTPPLQYLTEIRMQNACELLRESTIEIANIATLVGYESPSSFSNAFKRWNGKSPAEYRRGAKELQQS</sequence>
<keyword evidence="1" id="KW-0805">Transcription regulation</keyword>
<dbReference type="PANTHER" id="PTHR46796:SF7">
    <property type="entry name" value="ARAC FAMILY TRANSCRIPTIONAL REGULATOR"/>
    <property type="match status" value="1"/>
</dbReference>
<dbReference type="Proteomes" id="UP000011885">
    <property type="component" value="Unassembled WGS sequence"/>
</dbReference>
<dbReference type="InterPro" id="IPR050204">
    <property type="entry name" value="AraC_XylS_family_regulators"/>
</dbReference>
<dbReference type="EMBL" id="ANOH01000152">
    <property type="protein sequence ID" value="EMI56395.1"/>
    <property type="molecule type" value="Genomic_DNA"/>
</dbReference>
<dbReference type="InterPro" id="IPR018062">
    <property type="entry name" value="HTH_AraC-typ_CS"/>
</dbReference>
<dbReference type="GO" id="GO:0043565">
    <property type="term" value="F:sequence-specific DNA binding"/>
    <property type="evidence" value="ECO:0007669"/>
    <property type="project" value="InterPro"/>
</dbReference>
<evidence type="ECO:0000256" key="2">
    <source>
        <dbReference type="ARBA" id="ARBA00023125"/>
    </source>
</evidence>
<dbReference type="Pfam" id="PF12852">
    <property type="entry name" value="Cupin_6"/>
    <property type="match status" value="1"/>
</dbReference>
<dbReference type="GO" id="GO:0003700">
    <property type="term" value="F:DNA-binding transcription factor activity"/>
    <property type="evidence" value="ECO:0007669"/>
    <property type="project" value="InterPro"/>
</dbReference>
<proteinExistence type="predicted"/>
<dbReference type="SUPFAM" id="SSF46689">
    <property type="entry name" value="Homeodomain-like"/>
    <property type="match status" value="2"/>
</dbReference>
<evidence type="ECO:0000256" key="1">
    <source>
        <dbReference type="ARBA" id="ARBA00023015"/>
    </source>
</evidence>
<reference evidence="5 6" key="1">
    <citation type="journal article" date="2013" name="Mar. Genomics">
        <title>Expression of sulfatases in Rhodopirellula baltica and the diversity of sulfatases in the genus Rhodopirellula.</title>
        <authorList>
            <person name="Wegner C.E."/>
            <person name="Richter-Heitmann T."/>
            <person name="Klindworth A."/>
            <person name="Klockow C."/>
            <person name="Richter M."/>
            <person name="Achstetter T."/>
            <person name="Glockner F.O."/>
            <person name="Harder J."/>
        </authorList>
    </citation>
    <scope>NUCLEOTIDE SEQUENCE [LARGE SCALE GENOMIC DNA]</scope>
    <source>
        <strain evidence="5 6">SM41</strain>
    </source>
</reference>
<dbReference type="PANTHER" id="PTHR46796">
    <property type="entry name" value="HTH-TYPE TRANSCRIPTIONAL ACTIVATOR RHAS-RELATED"/>
    <property type="match status" value="1"/>
</dbReference>
<feature type="domain" description="HTH araC/xylS-type" evidence="4">
    <location>
        <begin position="232"/>
        <end position="330"/>
    </location>
</feature>
<evidence type="ECO:0000313" key="6">
    <source>
        <dbReference type="Proteomes" id="UP000011885"/>
    </source>
</evidence>
<keyword evidence="2" id="KW-0238">DNA-binding</keyword>
<dbReference type="Gene3D" id="1.10.10.60">
    <property type="entry name" value="Homeodomain-like"/>
    <property type="match status" value="2"/>
</dbReference>
<dbReference type="PROSITE" id="PS00041">
    <property type="entry name" value="HTH_ARAC_FAMILY_1"/>
    <property type="match status" value="1"/>
</dbReference>
<evidence type="ECO:0000313" key="5">
    <source>
        <dbReference type="EMBL" id="EMI56395.1"/>
    </source>
</evidence>
<evidence type="ECO:0000259" key="4">
    <source>
        <dbReference type="PROSITE" id="PS01124"/>
    </source>
</evidence>
<dbReference type="InterPro" id="IPR032783">
    <property type="entry name" value="AraC_lig"/>
</dbReference>
<dbReference type="AlphaFoldDB" id="M5U4L3"/>
<dbReference type="Pfam" id="PF12833">
    <property type="entry name" value="HTH_18"/>
    <property type="match status" value="1"/>
</dbReference>
<comment type="caution">
    <text evidence="5">The sequence shown here is derived from an EMBL/GenBank/DDBJ whole genome shotgun (WGS) entry which is preliminary data.</text>
</comment>
<dbReference type="InterPro" id="IPR018060">
    <property type="entry name" value="HTH_AraC"/>
</dbReference>
<name>M5U4L3_9BACT</name>
<dbReference type="PROSITE" id="PS01124">
    <property type="entry name" value="HTH_ARAC_FAMILY_2"/>
    <property type="match status" value="1"/>
</dbReference>
<protein>
    <submittedName>
        <fullName evidence="5">AraC family transcriptional regulator</fullName>
    </submittedName>
</protein>